<evidence type="ECO:0000313" key="2">
    <source>
        <dbReference type="Proteomes" id="UP000657592"/>
    </source>
</evidence>
<dbReference type="GO" id="GO:0015562">
    <property type="term" value="F:efflux transmembrane transporter activity"/>
    <property type="evidence" value="ECO:0007669"/>
    <property type="project" value="TreeGrafter"/>
</dbReference>
<organism evidence="1 2">
    <name type="scientific">Microbacterium album</name>
    <dbReference type="NCBI Taxonomy" id="2053191"/>
    <lineage>
        <taxon>Bacteria</taxon>
        <taxon>Bacillati</taxon>
        <taxon>Actinomycetota</taxon>
        <taxon>Actinomycetes</taxon>
        <taxon>Micrococcales</taxon>
        <taxon>Microbacteriaceae</taxon>
        <taxon>Microbacterium</taxon>
    </lineage>
</organism>
<gene>
    <name evidence="1" type="ORF">GCM10010921_04200</name>
</gene>
<proteinExistence type="predicted"/>
<dbReference type="EMBL" id="BMJY01000001">
    <property type="protein sequence ID" value="GGH35649.1"/>
    <property type="molecule type" value="Genomic_DNA"/>
</dbReference>
<dbReference type="Gene3D" id="2.40.50.100">
    <property type="match status" value="1"/>
</dbReference>
<dbReference type="Proteomes" id="UP000657592">
    <property type="component" value="Unassembled WGS sequence"/>
</dbReference>
<dbReference type="InterPro" id="IPR011053">
    <property type="entry name" value="Single_hybrid_motif"/>
</dbReference>
<evidence type="ECO:0000313" key="1">
    <source>
        <dbReference type="EMBL" id="GGH35649.1"/>
    </source>
</evidence>
<dbReference type="Gene3D" id="2.40.420.20">
    <property type="match status" value="1"/>
</dbReference>
<reference evidence="1" key="1">
    <citation type="journal article" date="2014" name="Int. J. Syst. Evol. Microbiol.">
        <title>Complete genome sequence of Corynebacterium casei LMG S-19264T (=DSM 44701T), isolated from a smear-ripened cheese.</title>
        <authorList>
            <consortium name="US DOE Joint Genome Institute (JGI-PGF)"/>
            <person name="Walter F."/>
            <person name="Albersmeier A."/>
            <person name="Kalinowski J."/>
            <person name="Ruckert C."/>
        </authorList>
    </citation>
    <scope>NUCLEOTIDE SEQUENCE</scope>
    <source>
        <strain evidence="1">CGMCC 1.15794</strain>
    </source>
</reference>
<keyword evidence="2" id="KW-1185">Reference proteome</keyword>
<accession>A0A917ICR2</accession>
<comment type="caution">
    <text evidence="1">The sequence shown here is derived from an EMBL/GenBank/DDBJ whole genome shotgun (WGS) entry which is preliminary data.</text>
</comment>
<sequence>MTVFRRWILPIAWLAVFAVIAVALAKIAFFDESARASAGDGIVPTGELDEPLIAAWRDTVRHDLELAATVLNDPAAEVKVTAPGTVVDVFFAVGDAVATGDIIASVREEILNDAGDAYGVWSEIRSPADGTLSSFAVVSGQRVAAGDAVGSVAPSTFRVQGTIAPADRYGLLVEPTEATVAIAGGPAPFTCGGLALETPLPGAGAEGQDAAQPTTTVRCAVPPDVRVFPGLSATMTIAGGLAEDVVVVPVTAVLGAADAGVVYAPGDDGEPEERPVTLGLNDGVNVEILEGIVEGDTVFEYVPGTAVNVDCLLDPGAFGCETAG</sequence>
<name>A0A917ICR2_9MICO</name>
<dbReference type="PANTHER" id="PTHR30469:SF33">
    <property type="entry name" value="SLR1207 PROTEIN"/>
    <property type="match status" value="1"/>
</dbReference>
<dbReference type="PANTHER" id="PTHR30469">
    <property type="entry name" value="MULTIDRUG RESISTANCE PROTEIN MDTA"/>
    <property type="match status" value="1"/>
</dbReference>
<reference evidence="1" key="2">
    <citation type="submission" date="2020-09" db="EMBL/GenBank/DDBJ databases">
        <authorList>
            <person name="Sun Q."/>
            <person name="Zhou Y."/>
        </authorList>
    </citation>
    <scope>NUCLEOTIDE SEQUENCE</scope>
    <source>
        <strain evidence="1">CGMCC 1.15794</strain>
    </source>
</reference>
<dbReference type="SUPFAM" id="SSF51230">
    <property type="entry name" value="Single hybrid motif"/>
    <property type="match status" value="1"/>
</dbReference>
<dbReference type="AlphaFoldDB" id="A0A917ICR2"/>
<dbReference type="RefSeq" id="WP_188754576.1">
    <property type="nucleotide sequence ID" value="NZ_BMJY01000001.1"/>
</dbReference>
<dbReference type="GO" id="GO:1990281">
    <property type="term" value="C:efflux pump complex"/>
    <property type="evidence" value="ECO:0007669"/>
    <property type="project" value="TreeGrafter"/>
</dbReference>
<protein>
    <submittedName>
        <fullName evidence="1">Uncharacterized protein</fullName>
    </submittedName>
</protein>